<comment type="caution">
    <text evidence="1">The sequence shown here is derived from an EMBL/GenBank/DDBJ whole genome shotgun (WGS) entry which is preliminary data.</text>
</comment>
<evidence type="ECO:0000313" key="2">
    <source>
        <dbReference type="Proteomes" id="UP000789901"/>
    </source>
</evidence>
<sequence length="108" mass="12331">MGPESKRIEGEDYLVSLGKKIVKMVVKETNGQCEINEKGPERIKRKVDDKNRVTRTFVKINGDLGKDNNDEKRPILKEHAIKTSVKRSVRIDGFCEIVYRQVIGGKEC</sequence>
<reference evidence="1 2" key="1">
    <citation type="submission" date="2021-06" db="EMBL/GenBank/DDBJ databases">
        <authorList>
            <person name="Kallberg Y."/>
            <person name="Tangrot J."/>
            <person name="Rosling A."/>
        </authorList>
    </citation>
    <scope>NUCLEOTIDE SEQUENCE [LARGE SCALE GENOMIC DNA]</scope>
    <source>
        <strain evidence="1 2">120-4 pot B 10/14</strain>
    </source>
</reference>
<organism evidence="1 2">
    <name type="scientific">Gigaspora margarita</name>
    <dbReference type="NCBI Taxonomy" id="4874"/>
    <lineage>
        <taxon>Eukaryota</taxon>
        <taxon>Fungi</taxon>
        <taxon>Fungi incertae sedis</taxon>
        <taxon>Mucoromycota</taxon>
        <taxon>Glomeromycotina</taxon>
        <taxon>Glomeromycetes</taxon>
        <taxon>Diversisporales</taxon>
        <taxon>Gigasporaceae</taxon>
        <taxon>Gigaspora</taxon>
    </lineage>
</organism>
<protein>
    <submittedName>
        <fullName evidence="1">42678_t:CDS:1</fullName>
    </submittedName>
</protein>
<evidence type="ECO:0000313" key="1">
    <source>
        <dbReference type="EMBL" id="CAG8473790.1"/>
    </source>
</evidence>
<name>A0ABM8VXU0_GIGMA</name>
<dbReference type="EMBL" id="CAJVQB010000191">
    <property type="protein sequence ID" value="CAG8473790.1"/>
    <property type="molecule type" value="Genomic_DNA"/>
</dbReference>
<gene>
    <name evidence="1" type="ORF">GMARGA_LOCUS903</name>
</gene>
<accession>A0ABM8VXU0</accession>
<keyword evidence="2" id="KW-1185">Reference proteome</keyword>
<proteinExistence type="predicted"/>
<dbReference type="Proteomes" id="UP000789901">
    <property type="component" value="Unassembled WGS sequence"/>
</dbReference>